<organism evidence="1 2">
    <name type="scientific">Brucella endophytica</name>
    <dbReference type="NCBI Taxonomy" id="1963359"/>
    <lineage>
        <taxon>Bacteria</taxon>
        <taxon>Pseudomonadati</taxon>
        <taxon>Pseudomonadota</taxon>
        <taxon>Alphaproteobacteria</taxon>
        <taxon>Hyphomicrobiales</taxon>
        <taxon>Brucellaceae</taxon>
        <taxon>Brucella/Ochrobactrum group</taxon>
        <taxon>Brucella</taxon>
    </lineage>
</organism>
<accession>A0A916RZE9</accession>
<dbReference type="AlphaFoldDB" id="A0A916RZE9"/>
<evidence type="ECO:0000313" key="2">
    <source>
        <dbReference type="Proteomes" id="UP000646478"/>
    </source>
</evidence>
<gene>
    <name evidence="1" type="ORF">GCM10011491_01390</name>
</gene>
<reference evidence="1" key="2">
    <citation type="submission" date="2020-09" db="EMBL/GenBank/DDBJ databases">
        <authorList>
            <person name="Sun Q."/>
            <person name="Zhou Y."/>
        </authorList>
    </citation>
    <scope>NUCLEOTIDE SEQUENCE</scope>
    <source>
        <strain evidence="1">CGMCC 1.15082</strain>
    </source>
</reference>
<evidence type="ECO:0000313" key="1">
    <source>
        <dbReference type="EMBL" id="GGA77935.1"/>
    </source>
</evidence>
<comment type="caution">
    <text evidence="1">The sequence shown here is derived from an EMBL/GenBank/DDBJ whole genome shotgun (WGS) entry which is preliminary data.</text>
</comment>
<dbReference type="Proteomes" id="UP000646478">
    <property type="component" value="Unassembled WGS sequence"/>
</dbReference>
<proteinExistence type="predicted"/>
<keyword evidence="2" id="KW-1185">Reference proteome</keyword>
<protein>
    <submittedName>
        <fullName evidence="1">Uncharacterized protein</fullName>
    </submittedName>
</protein>
<reference evidence="1" key="1">
    <citation type="journal article" date="2014" name="Int. J. Syst. Evol. Microbiol.">
        <title>Complete genome sequence of Corynebacterium casei LMG S-19264T (=DSM 44701T), isolated from a smear-ripened cheese.</title>
        <authorList>
            <consortium name="US DOE Joint Genome Institute (JGI-PGF)"/>
            <person name="Walter F."/>
            <person name="Albersmeier A."/>
            <person name="Kalinowski J."/>
            <person name="Ruckert C."/>
        </authorList>
    </citation>
    <scope>NUCLEOTIDE SEQUENCE</scope>
    <source>
        <strain evidence="1">CGMCC 1.15082</strain>
    </source>
</reference>
<sequence>MTNQDIYIASDTYHTMLDKLEHIARTFDPAAPDDLRTQLVQAVGEDGGIWPEDCLNEGKDMTARLVA</sequence>
<dbReference type="EMBL" id="BMHH01000001">
    <property type="protein sequence ID" value="GGA77935.1"/>
    <property type="molecule type" value="Genomic_DNA"/>
</dbReference>
<name>A0A916RZE9_9HYPH</name>
<dbReference type="RefSeq" id="WP_188820460.1">
    <property type="nucleotide sequence ID" value="NZ_BMHH01000001.1"/>
</dbReference>